<name>A0ABN2IT27_9ACTN</name>
<proteinExistence type="predicted"/>
<evidence type="ECO:0000313" key="2">
    <source>
        <dbReference type="Proteomes" id="UP001500618"/>
    </source>
</evidence>
<accession>A0ABN2IT27</accession>
<comment type="caution">
    <text evidence="1">The sequence shown here is derived from an EMBL/GenBank/DDBJ whole genome shotgun (WGS) entry which is preliminary data.</text>
</comment>
<keyword evidence="2" id="KW-1185">Reference proteome</keyword>
<protein>
    <submittedName>
        <fullName evidence="1">Uncharacterized protein</fullName>
    </submittedName>
</protein>
<reference evidence="1 2" key="1">
    <citation type="journal article" date="2019" name="Int. J. Syst. Evol. Microbiol.">
        <title>The Global Catalogue of Microorganisms (GCM) 10K type strain sequencing project: providing services to taxonomists for standard genome sequencing and annotation.</title>
        <authorList>
            <consortium name="The Broad Institute Genomics Platform"/>
            <consortium name="The Broad Institute Genome Sequencing Center for Infectious Disease"/>
            <person name="Wu L."/>
            <person name="Ma J."/>
        </authorList>
    </citation>
    <scope>NUCLEOTIDE SEQUENCE [LARGE SCALE GENOMIC DNA]</scope>
    <source>
        <strain evidence="1 2">JCM 14718</strain>
    </source>
</reference>
<sequence length="57" mass="5941">MLPLSCTLSPVINVIVWAGWEVRAGAAVAAAPPLVANNAKTVAAVTAYLFRARIHTP</sequence>
<evidence type="ECO:0000313" key="1">
    <source>
        <dbReference type="EMBL" id="GAA1711230.1"/>
    </source>
</evidence>
<gene>
    <name evidence="1" type="ORF">GCM10009765_70600</name>
</gene>
<organism evidence="1 2">
    <name type="scientific">Fodinicola feengrottensis</name>
    <dbReference type="NCBI Taxonomy" id="435914"/>
    <lineage>
        <taxon>Bacteria</taxon>
        <taxon>Bacillati</taxon>
        <taxon>Actinomycetota</taxon>
        <taxon>Actinomycetes</taxon>
        <taxon>Mycobacteriales</taxon>
        <taxon>Fodinicola</taxon>
    </lineage>
</organism>
<dbReference type="EMBL" id="BAAANY010000037">
    <property type="protein sequence ID" value="GAA1711230.1"/>
    <property type="molecule type" value="Genomic_DNA"/>
</dbReference>
<dbReference type="Proteomes" id="UP001500618">
    <property type="component" value="Unassembled WGS sequence"/>
</dbReference>